<feature type="domain" description="Protein kinase" evidence="1">
    <location>
        <begin position="30"/>
        <end position="341"/>
    </location>
</feature>
<dbReference type="PROSITE" id="PS50011">
    <property type="entry name" value="PROTEIN_KINASE_DOM"/>
    <property type="match status" value="1"/>
</dbReference>
<dbReference type="SMART" id="SM00220">
    <property type="entry name" value="S_TKc"/>
    <property type="match status" value="1"/>
</dbReference>
<dbReference type="InterPro" id="IPR000719">
    <property type="entry name" value="Prot_kinase_dom"/>
</dbReference>
<dbReference type="PROSITE" id="PS00108">
    <property type="entry name" value="PROTEIN_KINASE_ST"/>
    <property type="match status" value="1"/>
</dbReference>
<dbReference type="AlphaFoldDB" id="A0A8H3GXH7"/>
<protein>
    <recommendedName>
        <fullName evidence="1">Protein kinase domain-containing protein</fullName>
    </recommendedName>
</protein>
<dbReference type="EMBL" id="CAJMWZ010003199">
    <property type="protein sequence ID" value="CAE6471267.1"/>
    <property type="molecule type" value="Genomic_DNA"/>
</dbReference>
<name>A0A8H3GXH7_9AGAM</name>
<dbReference type="InterPro" id="IPR008271">
    <property type="entry name" value="Ser/Thr_kinase_AS"/>
</dbReference>
<dbReference type="Proteomes" id="UP000663850">
    <property type="component" value="Unassembled WGS sequence"/>
</dbReference>
<dbReference type="Gene3D" id="1.10.510.10">
    <property type="entry name" value="Transferase(Phosphotransferase) domain 1"/>
    <property type="match status" value="1"/>
</dbReference>
<evidence type="ECO:0000313" key="2">
    <source>
        <dbReference type="EMBL" id="CAE6471267.1"/>
    </source>
</evidence>
<reference evidence="2" key="1">
    <citation type="submission" date="2021-01" db="EMBL/GenBank/DDBJ databases">
        <authorList>
            <person name="Kaushik A."/>
        </authorList>
    </citation>
    <scope>NUCLEOTIDE SEQUENCE</scope>
    <source>
        <strain evidence="2">Type strain: AG8-Rh-89/</strain>
    </source>
</reference>
<accession>A0A8H3GXH7</accession>
<comment type="caution">
    <text evidence="2">The sequence shown here is derived from an EMBL/GenBank/DDBJ whole genome shotgun (WGS) entry which is preliminary data.</text>
</comment>
<evidence type="ECO:0000259" key="1">
    <source>
        <dbReference type="PROSITE" id="PS50011"/>
    </source>
</evidence>
<dbReference type="PANTHER" id="PTHR44329">
    <property type="entry name" value="SERINE/THREONINE-PROTEIN KINASE TNNI3K-RELATED"/>
    <property type="match status" value="1"/>
</dbReference>
<dbReference type="InterPro" id="IPR011009">
    <property type="entry name" value="Kinase-like_dom_sf"/>
</dbReference>
<organism evidence="2 3">
    <name type="scientific">Rhizoctonia solani</name>
    <dbReference type="NCBI Taxonomy" id="456999"/>
    <lineage>
        <taxon>Eukaryota</taxon>
        <taxon>Fungi</taxon>
        <taxon>Dikarya</taxon>
        <taxon>Basidiomycota</taxon>
        <taxon>Agaricomycotina</taxon>
        <taxon>Agaricomycetes</taxon>
        <taxon>Cantharellales</taxon>
        <taxon>Ceratobasidiaceae</taxon>
        <taxon>Rhizoctonia</taxon>
    </lineage>
</organism>
<sequence>MDVVPTAADPQSCQHRSAYVNFVNTNVIQLENVRLLNGGQPLPLANCNARIIRASLLPWARQIGIKCVIKKSDDEEYKRQHSAHERELAVWCTLNNPNILPLSGTITLSYGYNTYMSPSAVFDFYEHGDITVFIRSRYQPDDLHRFRLLCEVAEGLSYLHSEGVIHGDIKSPNVVIDPSLKAKICDFGSAYIPNCLGCIAGSPGQFHSLKSQLYLSPELWADEDNDPPTTQESDVWALGCVMLEESPSFRFALCYLDGIMAHISQVQMGIPPYKTENDPYGFRTLQKRASGHPPAHINDFSKSNISAAIGVVALECWIREPEDRPSAQDVFEMLRETYSLFQAHL</sequence>
<evidence type="ECO:0000313" key="3">
    <source>
        <dbReference type="Proteomes" id="UP000663850"/>
    </source>
</evidence>
<dbReference type="PANTHER" id="PTHR44329:SF214">
    <property type="entry name" value="PROTEIN KINASE DOMAIN-CONTAINING PROTEIN"/>
    <property type="match status" value="1"/>
</dbReference>
<dbReference type="InterPro" id="IPR051681">
    <property type="entry name" value="Ser/Thr_Kinases-Pseudokinases"/>
</dbReference>
<proteinExistence type="predicted"/>
<dbReference type="GO" id="GO:0005524">
    <property type="term" value="F:ATP binding"/>
    <property type="evidence" value="ECO:0007669"/>
    <property type="project" value="InterPro"/>
</dbReference>
<dbReference type="SUPFAM" id="SSF56112">
    <property type="entry name" value="Protein kinase-like (PK-like)"/>
    <property type="match status" value="1"/>
</dbReference>
<dbReference type="GO" id="GO:0004674">
    <property type="term" value="F:protein serine/threonine kinase activity"/>
    <property type="evidence" value="ECO:0007669"/>
    <property type="project" value="TreeGrafter"/>
</dbReference>
<dbReference type="Pfam" id="PF00069">
    <property type="entry name" value="Pkinase"/>
    <property type="match status" value="1"/>
</dbReference>
<gene>
    <name evidence="2" type="ORF">RDB_LOCUS62679</name>
</gene>
<dbReference type="CDD" id="cd00180">
    <property type="entry name" value="PKc"/>
    <property type="match status" value="1"/>
</dbReference>